<dbReference type="RefSeq" id="WP_109676372.1">
    <property type="nucleotide sequence ID" value="NZ_QGDT01000011.1"/>
</dbReference>
<dbReference type="GO" id="GO:0000731">
    <property type="term" value="P:DNA synthesis involved in DNA repair"/>
    <property type="evidence" value="ECO:0007669"/>
    <property type="project" value="TreeGrafter"/>
</dbReference>
<evidence type="ECO:0000313" key="3">
    <source>
        <dbReference type="EMBL" id="PWJ56508.1"/>
    </source>
</evidence>
<dbReference type="Proteomes" id="UP000245880">
    <property type="component" value="Unassembled WGS sequence"/>
</dbReference>
<feature type="domain" description="Protein CR006 P-loop" evidence="2">
    <location>
        <begin position="25"/>
        <end position="769"/>
    </location>
</feature>
<evidence type="ECO:0000313" key="4">
    <source>
        <dbReference type="Proteomes" id="UP000245880"/>
    </source>
</evidence>
<dbReference type="OrthoDB" id="9795565at2"/>
<protein>
    <submittedName>
        <fullName evidence="3">Wobble nucleotide-excising tRNase</fullName>
    </submittedName>
</protein>
<dbReference type="Gene3D" id="3.40.50.300">
    <property type="entry name" value="P-loop containing nucleotide triphosphate hydrolases"/>
    <property type="match status" value="1"/>
</dbReference>
<dbReference type="GO" id="GO:0006302">
    <property type="term" value="P:double-strand break repair"/>
    <property type="evidence" value="ECO:0007669"/>
    <property type="project" value="TreeGrafter"/>
</dbReference>
<dbReference type="PANTHER" id="PTHR32182:SF0">
    <property type="entry name" value="DNA REPLICATION AND REPAIR PROTEIN RECF"/>
    <property type="match status" value="1"/>
</dbReference>
<dbReference type="EMBL" id="QGDT01000011">
    <property type="protein sequence ID" value="PWJ56508.1"/>
    <property type="molecule type" value="Genomic_DNA"/>
</dbReference>
<dbReference type="Pfam" id="PF13166">
    <property type="entry name" value="AAA_13"/>
    <property type="match status" value="1"/>
</dbReference>
<sequence length="798" mass="91906">MITKFKSIKNLAVFQNFLWDTHLRDKGNNICSFKKINILYGRNYSGKTTLSRVLRGLETGNISERYESPEFTVLLSDATEINHGNLNTCTKTIRVFNEDFIRDNLRFINNPDENIEPFAILGGNTQIEDEIKALKDALGNNEDKKETGLYLELVAAVEKLTDTDKNYQSAFKKLDNQLTEKATNRKIGIKYKPERFGDVNYTKPKLEADILSILSSKYSPVSTVRQSELERLLIETPNAPIPVGTTFDSKFHELVRKSKELITREIGASDKIDELVKDAILNRWVKEGRLLHKEKRSDCAFCGNIIDEARWEKLDKHFDEESKALEDNIDSLIAEIAIERKIVEGCGKYDKGLFYSKFQHRVSRIRVLATGRAKQYINELNSLEEQLKKRKDDLINSAIFSTCVDYSDHLQRASKMYEEARQLSNKYTASLTTEQTEARKLLRLKEVHDFSSVIKYSETSKSLKDLEKKLTDAKKSRDDIKTDISKKEREIEAKKRLLNDEEKGAIQVNKYLNDFFGHDFLSLQAVSGEDQLDANKKARFEIIRGTKKAHHLSEGECSLIAFCYFMAKLDDIETKNTKPIIWIDDPISSLDSNHIFFVYSLINAEIVAKELYDQLFVSTHNLDFLKYLKRLPGALNKNNSEYFIITREGASSKIKLMPAYLKNYVTEFNYLFHQIYKCSVADDDNEEDHHLYYNIANNTRKFLEAFLFYKYPNAIEKDDKLGRFFGGNNPGAALTDRVNNEYSHLEALFERSMRPIDVPEMKKVACFILSKIAEKDNDQYESLLKSVGIEINNVAVVA</sequence>
<evidence type="ECO:0000256" key="1">
    <source>
        <dbReference type="SAM" id="Coils"/>
    </source>
</evidence>
<dbReference type="InterPro" id="IPR027417">
    <property type="entry name" value="P-loop_NTPase"/>
</dbReference>
<organism evidence="3 4">
    <name type="scientific">Dyadobacter jejuensis</name>
    <dbReference type="NCBI Taxonomy" id="1082580"/>
    <lineage>
        <taxon>Bacteria</taxon>
        <taxon>Pseudomonadati</taxon>
        <taxon>Bacteroidota</taxon>
        <taxon>Cytophagia</taxon>
        <taxon>Cytophagales</taxon>
        <taxon>Spirosomataceae</taxon>
        <taxon>Dyadobacter</taxon>
    </lineage>
</organism>
<proteinExistence type="predicted"/>
<dbReference type="PANTHER" id="PTHR32182">
    <property type="entry name" value="DNA REPLICATION AND REPAIR PROTEIN RECF"/>
    <property type="match status" value="1"/>
</dbReference>
<dbReference type="SUPFAM" id="SSF52540">
    <property type="entry name" value="P-loop containing nucleoside triphosphate hydrolases"/>
    <property type="match status" value="1"/>
</dbReference>
<evidence type="ECO:0000259" key="2">
    <source>
        <dbReference type="Pfam" id="PF13166"/>
    </source>
</evidence>
<keyword evidence="1" id="KW-0175">Coiled coil</keyword>
<gene>
    <name evidence="3" type="ORF">CLV98_1111</name>
</gene>
<dbReference type="AlphaFoldDB" id="A0A316AGX8"/>
<reference evidence="3 4" key="1">
    <citation type="submission" date="2018-03" db="EMBL/GenBank/DDBJ databases">
        <title>Genomic Encyclopedia of Archaeal and Bacterial Type Strains, Phase II (KMG-II): from individual species to whole genera.</title>
        <authorList>
            <person name="Goeker M."/>
        </authorList>
    </citation>
    <scope>NUCLEOTIDE SEQUENCE [LARGE SCALE GENOMIC DNA]</scope>
    <source>
        <strain evidence="3 4">DSM 100346</strain>
    </source>
</reference>
<accession>A0A316AGX8</accession>
<feature type="coiled-coil region" evidence="1">
    <location>
        <begin position="456"/>
        <end position="504"/>
    </location>
</feature>
<dbReference type="InterPro" id="IPR026866">
    <property type="entry name" value="CR006_AAA"/>
</dbReference>
<feature type="coiled-coil region" evidence="1">
    <location>
        <begin position="366"/>
        <end position="397"/>
    </location>
</feature>
<keyword evidence="4" id="KW-1185">Reference proteome</keyword>
<name>A0A316AGX8_9BACT</name>
<comment type="caution">
    <text evidence="3">The sequence shown here is derived from an EMBL/GenBank/DDBJ whole genome shotgun (WGS) entry which is preliminary data.</text>
</comment>